<dbReference type="PANTHER" id="PTHR43236:SF1">
    <property type="entry name" value="BLL7220 PROTEIN"/>
    <property type="match status" value="1"/>
</dbReference>
<dbReference type="Gene3D" id="1.10.10.2910">
    <property type="match status" value="1"/>
</dbReference>
<organism evidence="3 4">
    <name type="scientific">Nocardia cyriacigeorgica</name>
    <dbReference type="NCBI Taxonomy" id="135487"/>
    <lineage>
        <taxon>Bacteria</taxon>
        <taxon>Bacillati</taxon>
        <taxon>Actinomycetota</taxon>
        <taxon>Actinomycetes</taxon>
        <taxon>Mycobacteriales</taxon>
        <taxon>Nocardiaceae</taxon>
        <taxon>Nocardia</taxon>
    </lineage>
</organism>
<dbReference type="InterPro" id="IPR010359">
    <property type="entry name" value="IrrE_HExxH"/>
</dbReference>
<dbReference type="AlphaFoldDB" id="A0A5R8PCU4"/>
<sequence>MNNETEGRDAAALFRREHRLGVQPLGDLVAIIEQATAIDVAVLDVGPDEHGLTVRDPVRDAIFIGVARTRNPMRQRSTLAHELGHVVFQDWADGHSGNWSDRSPVEIRADAFARHLLIPVEGVHEFLGDDRKPVAQSTLSEVVQRFLVSPAIAAIALRQAGYIDEATKHEWMTLTAPQLAVRYGWSDQYRALQADSDQRRAPQRLLARAIRAYEEDVLSAQAIATLRGITLEDAHKELREAGVEPVQRATPWADAADLPDADVDLSALDEALDAPDETSGGPPLEGDGTR</sequence>
<evidence type="ECO:0000313" key="3">
    <source>
        <dbReference type="EMBL" id="TLG09039.1"/>
    </source>
</evidence>
<evidence type="ECO:0000256" key="1">
    <source>
        <dbReference type="SAM" id="MobiDB-lite"/>
    </source>
</evidence>
<dbReference type="RefSeq" id="WP_138456844.1">
    <property type="nucleotide sequence ID" value="NZ_VBUU01000015.1"/>
</dbReference>
<feature type="domain" description="IrrE N-terminal-like" evidence="2">
    <location>
        <begin position="61"/>
        <end position="157"/>
    </location>
</feature>
<dbReference type="EMBL" id="VBUU01000015">
    <property type="protein sequence ID" value="TLG09039.1"/>
    <property type="molecule type" value="Genomic_DNA"/>
</dbReference>
<name>A0A5R8PCU4_9NOCA</name>
<protein>
    <submittedName>
        <fullName evidence="3">ImmA/IrrE family metallo-endopeptidase</fullName>
    </submittedName>
</protein>
<comment type="caution">
    <text evidence="3">The sequence shown here is derived from an EMBL/GenBank/DDBJ whole genome shotgun (WGS) entry which is preliminary data.</text>
</comment>
<proteinExistence type="predicted"/>
<dbReference type="Proteomes" id="UP000308349">
    <property type="component" value="Unassembled WGS sequence"/>
</dbReference>
<dbReference type="PANTHER" id="PTHR43236">
    <property type="entry name" value="ANTITOXIN HIGA1"/>
    <property type="match status" value="1"/>
</dbReference>
<evidence type="ECO:0000259" key="2">
    <source>
        <dbReference type="Pfam" id="PF06114"/>
    </source>
</evidence>
<accession>A0A5R8PCU4</accession>
<dbReference type="InterPro" id="IPR052345">
    <property type="entry name" value="Rad_response_metalloprotease"/>
</dbReference>
<gene>
    <name evidence="3" type="ORF">FEK35_16135</name>
</gene>
<dbReference type="OrthoDB" id="572608at2"/>
<reference evidence="3 4" key="1">
    <citation type="submission" date="2019-05" db="EMBL/GenBank/DDBJ databases">
        <title>Genomes sequences of two Nocardia cyriacigeorgica environmental isolates, type strains Nocardia asteroides ATCC 19247 and Nocardia cyriacigeorgica DSM 44484.</title>
        <authorList>
            <person name="Vautrin F."/>
            <person name="Bergeron E."/>
            <person name="Dubost A."/>
            <person name="Abrouk D."/>
            <person name="Rodriguez Nava V."/>
            <person name="Pujic P."/>
        </authorList>
    </citation>
    <scope>NUCLEOTIDE SEQUENCE [LARGE SCALE GENOMIC DNA]</scope>
    <source>
        <strain evidence="3 4">EML 1456</strain>
    </source>
</reference>
<dbReference type="Pfam" id="PF06114">
    <property type="entry name" value="Peptidase_M78"/>
    <property type="match status" value="1"/>
</dbReference>
<feature type="region of interest" description="Disordered" evidence="1">
    <location>
        <begin position="241"/>
        <end position="290"/>
    </location>
</feature>
<evidence type="ECO:0000313" key="4">
    <source>
        <dbReference type="Proteomes" id="UP000308349"/>
    </source>
</evidence>